<evidence type="ECO:0000313" key="2">
    <source>
        <dbReference type="Proteomes" id="UP000292082"/>
    </source>
</evidence>
<dbReference type="Proteomes" id="UP000292082">
    <property type="component" value="Unassembled WGS sequence"/>
</dbReference>
<protein>
    <submittedName>
        <fullName evidence="1">Uncharacterized protein</fullName>
    </submittedName>
</protein>
<dbReference type="EMBL" id="ML145167">
    <property type="protein sequence ID" value="TBU55544.1"/>
    <property type="molecule type" value="Genomic_DNA"/>
</dbReference>
<sequence length="185" mass="20680">MLVTYMLVRRLYTYGGEGTVNIIDEVLQDHIGRFMVIKCHGGLGNQTEKELGFGRCNTVPEVARTVGIQNFQYNIALVLRNFASAESFAFCELNPLQDILLSSDSKDDVCQNLSINPEVYVRPIESVQPTKCRKIVPSDSPDDFQTLTVPRNKLQRQVDGTNVCGRTKVFRARLGEKVEPGLKGV</sequence>
<evidence type="ECO:0000313" key="1">
    <source>
        <dbReference type="EMBL" id="TBU55544.1"/>
    </source>
</evidence>
<reference evidence="1 2" key="1">
    <citation type="submission" date="2019-01" db="EMBL/GenBank/DDBJ databases">
        <title>Draft genome sequences of three monokaryotic isolates of the white-rot basidiomycete fungus Dichomitus squalens.</title>
        <authorList>
            <consortium name="DOE Joint Genome Institute"/>
            <person name="Lopez S.C."/>
            <person name="Andreopoulos B."/>
            <person name="Pangilinan J."/>
            <person name="Lipzen A."/>
            <person name="Riley R."/>
            <person name="Ahrendt S."/>
            <person name="Ng V."/>
            <person name="Barry K."/>
            <person name="Daum C."/>
            <person name="Grigoriev I.V."/>
            <person name="Hilden K.S."/>
            <person name="Makela M.R."/>
            <person name="de Vries R.P."/>
        </authorList>
    </citation>
    <scope>NUCLEOTIDE SEQUENCE [LARGE SCALE GENOMIC DNA]</scope>
    <source>
        <strain evidence="1 2">CBS 464.89</strain>
    </source>
</reference>
<dbReference type="AlphaFoldDB" id="A0A4Q9PN07"/>
<gene>
    <name evidence="1" type="ORF">BD310DRAFT_908307</name>
</gene>
<organism evidence="1 2">
    <name type="scientific">Dichomitus squalens</name>
    <dbReference type="NCBI Taxonomy" id="114155"/>
    <lineage>
        <taxon>Eukaryota</taxon>
        <taxon>Fungi</taxon>
        <taxon>Dikarya</taxon>
        <taxon>Basidiomycota</taxon>
        <taxon>Agaricomycotina</taxon>
        <taxon>Agaricomycetes</taxon>
        <taxon>Polyporales</taxon>
        <taxon>Polyporaceae</taxon>
        <taxon>Dichomitus</taxon>
    </lineage>
</organism>
<accession>A0A4Q9PN07</accession>
<keyword evidence="2" id="KW-1185">Reference proteome</keyword>
<proteinExistence type="predicted"/>
<name>A0A4Q9PN07_9APHY</name>